<comment type="caution">
    <text evidence="2">The sequence shown here is derived from an EMBL/GenBank/DDBJ whole genome shotgun (WGS) entry which is preliminary data.</text>
</comment>
<reference evidence="2 3" key="1">
    <citation type="submission" date="2017-11" db="EMBL/GenBank/DDBJ databases">
        <title>De novo assembly and phasing of dikaryotic genomes from two isolates of Puccinia coronata f. sp. avenae, the causal agent of oat crown rust.</title>
        <authorList>
            <person name="Miller M.E."/>
            <person name="Zhang Y."/>
            <person name="Omidvar V."/>
            <person name="Sperschneider J."/>
            <person name="Schwessinger B."/>
            <person name="Raley C."/>
            <person name="Palmer J.M."/>
            <person name="Garnica D."/>
            <person name="Upadhyaya N."/>
            <person name="Rathjen J."/>
            <person name="Taylor J.M."/>
            <person name="Park R.F."/>
            <person name="Dodds P.N."/>
            <person name="Hirsch C.D."/>
            <person name="Kianian S.F."/>
            <person name="Figueroa M."/>
        </authorList>
    </citation>
    <scope>NUCLEOTIDE SEQUENCE [LARGE SCALE GENOMIC DNA]</scope>
    <source>
        <strain evidence="2">12SD80</strain>
    </source>
</reference>
<evidence type="ECO:0000313" key="2">
    <source>
        <dbReference type="EMBL" id="PLW36945.1"/>
    </source>
</evidence>
<sequence>MSQFHANQCQRLFDLVTRWQSSRRRQFLELDALKPESPAWRRSSARHEGHHGVKVHPEAQTPGHGKNAPNPAL</sequence>
<dbReference type="Proteomes" id="UP000235392">
    <property type="component" value="Unassembled WGS sequence"/>
</dbReference>
<proteinExistence type="predicted"/>
<organism evidence="2 3">
    <name type="scientific">Puccinia coronata f. sp. avenae</name>
    <dbReference type="NCBI Taxonomy" id="200324"/>
    <lineage>
        <taxon>Eukaryota</taxon>
        <taxon>Fungi</taxon>
        <taxon>Dikarya</taxon>
        <taxon>Basidiomycota</taxon>
        <taxon>Pucciniomycotina</taxon>
        <taxon>Pucciniomycetes</taxon>
        <taxon>Pucciniales</taxon>
        <taxon>Pucciniaceae</taxon>
        <taxon>Puccinia</taxon>
    </lineage>
</organism>
<gene>
    <name evidence="2" type="ORF">PCASD_06646</name>
</gene>
<evidence type="ECO:0000256" key="1">
    <source>
        <dbReference type="SAM" id="MobiDB-lite"/>
    </source>
</evidence>
<name>A0A2N5UGR6_9BASI</name>
<accession>A0A2N5UGR6</accession>
<feature type="region of interest" description="Disordered" evidence="1">
    <location>
        <begin position="35"/>
        <end position="73"/>
    </location>
</feature>
<dbReference type="AlphaFoldDB" id="A0A2N5UGR6"/>
<feature type="compositionally biased region" description="Basic and acidic residues" evidence="1">
    <location>
        <begin position="45"/>
        <end position="57"/>
    </location>
</feature>
<dbReference type="EMBL" id="PGCI01000151">
    <property type="protein sequence ID" value="PLW36945.1"/>
    <property type="molecule type" value="Genomic_DNA"/>
</dbReference>
<protein>
    <submittedName>
        <fullName evidence="2">Uncharacterized protein</fullName>
    </submittedName>
</protein>
<evidence type="ECO:0000313" key="3">
    <source>
        <dbReference type="Proteomes" id="UP000235392"/>
    </source>
</evidence>